<gene>
    <name evidence="1" type="ORF">BW900_04620</name>
</gene>
<evidence type="ECO:0000313" key="1">
    <source>
        <dbReference type="EMBL" id="OOR07799.1"/>
    </source>
</evidence>
<evidence type="ECO:0000313" key="2">
    <source>
        <dbReference type="Proteomes" id="UP000190696"/>
    </source>
</evidence>
<sequence>METKQQRFYTRIMEYYELDNIEDAKRIYNAYNQLKKIETPHKATIVDNMLTRLYAGKKIIE</sequence>
<dbReference type="AlphaFoldDB" id="A0A1S9TDJ1"/>
<reference evidence="1 2" key="1">
    <citation type="submission" date="2017-01" db="EMBL/GenBank/DDBJ databases">
        <title>Bacillus cereus isolates.</title>
        <authorList>
            <person name="Beno S.M."/>
        </authorList>
    </citation>
    <scope>NUCLEOTIDE SEQUENCE [LARGE SCALE GENOMIC DNA]</scope>
    <source>
        <strain evidence="1 2">FSL W7-1108</strain>
    </source>
</reference>
<organism evidence="1 2">
    <name type="scientific">Bacillus mycoides</name>
    <dbReference type="NCBI Taxonomy" id="1405"/>
    <lineage>
        <taxon>Bacteria</taxon>
        <taxon>Bacillati</taxon>
        <taxon>Bacillota</taxon>
        <taxon>Bacilli</taxon>
        <taxon>Bacillales</taxon>
        <taxon>Bacillaceae</taxon>
        <taxon>Bacillus</taxon>
        <taxon>Bacillus cereus group</taxon>
    </lineage>
</organism>
<protein>
    <submittedName>
        <fullName evidence="1">Uncharacterized protein</fullName>
    </submittedName>
</protein>
<dbReference type="Proteomes" id="UP000190696">
    <property type="component" value="Unassembled WGS sequence"/>
</dbReference>
<comment type="caution">
    <text evidence="1">The sequence shown here is derived from an EMBL/GenBank/DDBJ whole genome shotgun (WGS) entry which is preliminary data.</text>
</comment>
<dbReference type="EMBL" id="MUAI01000002">
    <property type="protein sequence ID" value="OOR07799.1"/>
    <property type="molecule type" value="Genomic_DNA"/>
</dbReference>
<name>A0A1S9TDJ1_BACMY</name>
<proteinExistence type="predicted"/>
<accession>A0A1S9TDJ1</accession>